<dbReference type="InterPro" id="IPR001128">
    <property type="entry name" value="Cyt_P450"/>
</dbReference>
<evidence type="ECO:0000256" key="1">
    <source>
        <dbReference type="ARBA" id="ARBA00001971"/>
    </source>
</evidence>
<organism evidence="5 6">
    <name type="scientific">Streptomyces luomodiensis</name>
    <dbReference type="NCBI Taxonomy" id="3026192"/>
    <lineage>
        <taxon>Bacteria</taxon>
        <taxon>Bacillati</taxon>
        <taxon>Actinomycetota</taxon>
        <taxon>Actinomycetes</taxon>
        <taxon>Kitasatosporales</taxon>
        <taxon>Streptomycetaceae</taxon>
        <taxon>Streptomyces</taxon>
    </lineage>
</organism>
<dbReference type="Proteomes" id="UP001305606">
    <property type="component" value="Chromosome"/>
</dbReference>
<name>A0ABY9UTQ1_9ACTN</name>
<dbReference type="InterPro" id="IPR017972">
    <property type="entry name" value="Cyt_P450_CS"/>
</dbReference>
<dbReference type="PANTHER" id="PTHR24305:SF166">
    <property type="entry name" value="CYTOCHROME P450 12A4, MITOCHONDRIAL-RELATED"/>
    <property type="match status" value="1"/>
</dbReference>
<keyword evidence="3" id="KW-0349">Heme</keyword>
<keyword evidence="3" id="KW-0560">Oxidoreductase</keyword>
<gene>
    <name evidence="5" type="ORF">PS467_07740</name>
</gene>
<dbReference type="PANTHER" id="PTHR24305">
    <property type="entry name" value="CYTOCHROME P450"/>
    <property type="match status" value="1"/>
</dbReference>
<dbReference type="InterPro" id="IPR036396">
    <property type="entry name" value="Cyt_P450_sf"/>
</dbReference>
<keyword evidence="3" id="KW-0503">Monooxygenase</keyword>
<evidence type="ECO:0000256" key="3">
    <source>
        <dbReference type="RuleBase" id="RU000461"/>
    </source>
</evidence>
<dbReference type="InterPro" id="IPR050121">
    <property type="entry name" value="Cytochrome_P450_monoxygenase"/>
</dbReference>
<dbReference type="EMBL" id="CP117522">
    <property type="protein sequence ID" value="WNE95249.1"/>
    <property type="molecule type" value="Genomic_DNA"/>
</dbReference>
<dbReference type="Gene3D" id="1.10.630.10">
    <property type="entry name" value="Cytochrome P450"/>
    <property type="match status" value="1"/>
</dbReference>
<dbReference type="SUPFAM" id="SSF48264">
    <property type="entry name" value="Cytochrome P450"/>
    <property type="match status" value="1"/>
</dbReference>
<dbReference type="Pfam" id="PF00067">
    <property type="entry name" value="p450"/>
    <property type="match status" value="1"/>
</dbReference>
<protein>
    <submittedName>
        <fullName evidence="5">Cytochrome P450</fullName>
    </submittedName>
</protein>
<proteinExistence type="inferred from homology"/>
<accession>A0ABY9UTQ1</accession>
<dbReference type="PRINTS" id="PR00463">
    <property type="entry name" value="EP450I"/>
</dbReference>
<evidence type="ECO:0000256" key="2">
    <source>
        <dbReference type="ARBA" id="ARBA00010617"/>
    </source>
</evidence>
<evidence type="ECO:0000256" key="4">
    <source>
        <dbReference type="SAM" id="MobiDB-lite"/>
    </source>
</evidence>
<comment type="cofactor">
    <cofactor evidence="1">
        <name>heme</name>
        <dbReference type="ChEBI" id="CHEBI:30413"/>
    </cofactor>
</comment>
<dbReference type="InterPro" id="IPR002401">
    <property type="entry name" value="Cyt_P450_E_grp-I"/>
</dbReference>
<keyword evidence="6" id="KW-1185">Reference proteome</keyword>
<evidence type="ECO:0000313" key="5">
    <source>
        <dbReference type="EMBL" id="WNE95249.1"/>
    </source>
</evidence>
<sequence>MSDAFAREPRWDPRLFPPATRAPRAVQTARMLLDPQGYARSLRRRLGPVFSLRTFPYRGALVCAADAAANRVVLTDHERFTGGDAAALLAPAVGAGSLICTPPPLHLAHRKLLLPPFHGVRVARWAPRVRELVHTGLPALLSGDGVPVRPWAQRLTLDVILRVVFGLTDPARVATFRHALNAFVGMGNLAVLFLPEPLRRDLGPLSPGGRFHRLRATVVDLTREEIAARRAAPDRAHRDDVLSMLLDARDEHGAGLDDAQLLDELTGLVLAGYETTATTIAWTLHLLAHHPAARDDLIADLDAGSDRLLKATVKESGRLRPAVYNAMRTAAHDTELGGHPVPRHAFVAALFPLTHLDPGRWPDPDAFRPERHLGADPVPYSLTPFGGGVRRCIGVSLAQLEIETVLRELLAAAVPEPAGPLEPARLVSVMLVPARGGRVRLRARRPHGCPGRPPAPGSWSPPL</sequence>
<reference evidence="5 6" key="1">
    <citation type="submission" date="2023-02" db="EMBL/GenBank/DDBJ databases">
        <title>Streptomyces sp. SCA4-21 with antifungal activity against Fusarium oxysporum f. sp. cubense, Streptomyces sp. SCA2-17 with antifungal activity against Fusarium oxysporum f. sp. cubense.</title>
        <authorList>
            <person name="Qi D."/>
        </authorList>
    </citation>
    <scope>NUCLEOTIDE SEQUENCE [LARGE SCALE GENOMIC DNA]</scope>
    <source>
        <strain evidence="5 6">SCA4-21</strain>
    </source>
</reference>
<dbReference type="PROSITE" id="PS00086">
    <property type="entry name" value="CYTOCHROME_P450"/>
    <property type="match status" value="1"/>
</dbReference>
<dbReference type="RefSeq" id="WP_311034602.1">
    <property type="nucleotide sequence ID" value="NZ_CP117522.1"/>
</dbReference>
<feature type="region of interest" description="Disordered" evidence="4">
    <location>
        <begin position="443"/>
        <end position="463"/>
    </location>
</feature>
<keyword evidence="3" id="KW-0479">Metal-binding</keyword>
<comment type="similarity">
    <text evidence="2 3">Belongs to the cytochrome P450 family.</text>
</comment>
<keyword evidence="3" id="KW-0408">Iron</keyword>
<feature type="compositionally biased region" description="Pro residues" evidence="4">
    <location>
        <begin position="451"/>
        <end position="463"/>
    </location>
</feature>
<dbReference type="PRINTS" id="PR00385">
    <property type="entry name" value="P450"/>
</dbReference>
<evidence type="ECO:0000313" key="6">
    <source>
        <dbReference type="Proteomes" id="UP001305606"/>
    </source>
</evidence>